<dbReference type="EMBL" id="JBBPBM010000757">
    <property type="protein sequence ID" value="KAK8491762.1"/>
    <property type="molecule type" value="Genomic_DNA"/>
</dbReference>
<proteinExistence type="predicted"/>
<evidence type="ECO:0000313" key="2">
    <source>
        <dbReference type="Proteomes" id="UP001472677"/>
    </source>
</evidence>
<evidence type="ECO:0000313" key="1">
    <source>
        <dbReference type="EMBL" id="KAK8491762.1"/>
    </source>
</evidence>
<sequence>MKYCWVKKTTSIDGEMRLAYCNEKKLGLDWGVPEFSILSCCVEQSRAEHRDVGLGFKGCGRSGLRILVVGFGNATEGGQDQDTAQTAMVISDTIK</sequence>
<gene>
    <name evidence="1" type="ORF">V6N12_057803</name>
</gene>
<protein>
    <submittedName>
        <fullName evidence="1">Uncharacterized protein</fullName>
    </submittedName>
</protein>
<accession>A0ABR2AFM7</accession>
<organism evidence="1 2">
    <name type="scientific">Hibiscus sabdariffa</name>
    <name type="common">roselle</name>
    <dbReference type="NCBI Taxonomy" id="183260"/>
    <lineage>
        <taxon>Eukaryota</taxon>
        <taxon>Viridiplantae</taxon>
        <taxon>Streptophyta</taxon>
        <taxon>Embryophyta</taxon>
        <taxon>Tracheophyta</taxon>
        <taxon>Spermatophyta</taxon>
        <taxon>Magnoliopsida</taxon>
        <taxon>eudicotyledons</taxon>
        <taxon>Gunneridae</taxon>
        <taxon>Pentapetalae</taxon>
        <taxon>rosids</taxon>
        <taxon>malvids</taxon>
        <taxon>Malvales</taxon>
        <taxon>Malvaceae</taxon>
        <taxon>Malvoideae</taxon>
        <taxon>Hibiscus</taxon>
    </lineage>
</organism>
<reference evidence="1 2" key="1">
    <citation type="journal article" date="2024" name="G3 (Bethesda)">
        <title>Genome assembly of Hibiscus sabdariffa L. provides insights into metabolisms of medicinal natural products.</title>
        <authorList>
            <person name="Kim T."/>
        </authorList>
    </citation>
    <scope>NUCLEOTIDE SEQUENCE [LARGE SCALE GENOMIC DNA]</scope>
    <source>
        <strain evidence="1">TK-2024</strain>
        <tissue evidence="1">Old leaves</tissue>
    </source>
</reference>
<name>A0ABR2AFM7_9ROSI</name>
<comment type="caution">
    <text evidence="1">The sequence shown here is derived from an EMBL/GenBank/DDBJ whole genome shotgun (WGS) entry which is preliminary data.</text>
</comment>
<keyword evidence="2" id="KW-1185">Reference proteome</keyword>
<dbReference type="Proteomes" id="UP001472677">
    <property type="component" value="Unassembled WGS sequence"/>
</dbReference>